<dbReference type="EMBL" id="JARK01001407">
    <property type="protein sequence ID" value="EYC07317.1"/>
    <property type="molecule type" value="Genomic_DNA"/>
</dbReference>
<name>A0A016TXG2_9BILA</name>
<proteinExistence type="predicted"/>
<organism evidence="1 2">
    <name type="scientific">Ancylostoma ceylanicum</name>
    <dbReference type="NCBI Taxonomy" id="53326"/>
    <lineage>
        <taxon>Eukaryota</taxon>
        <taxon>Metazoa</taxon>
        <taxon>Ecdysozoa</taxon>
        <taxon>Nematoda</taxon>
        <taxon>Chromadorea</taxon>
        <taxon>Rhabditida</taxon>
        <taxon>Rhabditina</taxon>
        <taxon>Rhabditomorpha</taxon>
        <taxon>Strongyloidea</taxon>
        <taxon>Ancylostomatidae</taxon>
        <taxon>Ancylostomatinae</taxon>
        <taxon>Ancylostoma</taxon>
    </lineage>
</organism>
<dbReference type="Proteomes" id="UP000024635">
    <property type="component" value="Unassembled WGS sequence"/>
</dbReference>
<gene>
    <name evidence="1" type="primary">Acey_s0071.g590</name>
    <name evidence="1" type="ORF">Y032_0071g590</name>
</gene>
<protein>
    <submittedName>
        <fullName evidence="1">Uncharacterized protein</fullName>
    </submittedName>
</protein>
<reference evidence="2" key="1">
    <citation type="journal article" date="2015" name="Nat. Genet.">
        <title>The genome and transcriptome of the zoonotic hookworm Ancylostoma ceylanicum identify infection-specific gene families.</title>
        <authorList>
            <person name="Schwarz E.M."/>
            <person name="Hu Y."/>
            <person name="Antoshechkin I."/>
            <person name="Miller M.M."/>
            <person name="Sternberg P.W."/>
            <person name="Aroian R.V."/>
        </authorList>
    </citation>
    <scope>NUCLEOTIDE SEQUENCE</scope>
    <source>
        <strain evidence="2">HY135</strain>
    </source>
</reference>
<keyword evidence="2" id="KW-1185">Reference proteome</keyword>
<evidence type="ECO:0000313" key="2">
    <source>
        <dbReference type="Proteomes" id="UP000024635"/>
    </source>
</evidence>
<dbReference type="AlphaFoldDB" id="A0A016TXG2"/>
<evidence type="ECO:0000313" key="1">
    <source>
        <dbReference type="EMBL" id="EYC07317.1"/>
    </source>
</evidence>
<comment type="caution">
    <text evidence="1">The sequence shown here is derived from an EMBL/GenBank/DDBJ whole genome shotgun (WGS) entry which is preliminary data.</text>
</comment>
<accession>A0A016TXG2</accession>
<sequence length="102" mass="11592">MKAASMENFDYNISTLPNLSGCSKHYYISKTYQNAEIFDQYKPPIRQRIVFGVLAFVESESPIHSNNGDINRNMRVEGNHMTTPLEECDCLTLPQSPLVSSF</sequence>